<feature type="domain" description="C2H2-type" evidence="9">
    <location>
        <begin position="517"/>
        <end position="546"/>
    </location>
</feature>
<feature type="region of interest" description="Disordered" evidence="8">
    <location>
        <begin position="774"/>
        <end position="794"/>
    </location>
</feature>
<evidence type="ECO:0000256" key="3">
    <source>
        <dbReference type="ARBA" id="ARBA00022771"/>
    </source>
</evidence>
<dbReference type="PANTHER" id="PTHR46179">
    <property type="entry name" value="ZINC FINGER PROTEIN"/>
    <property type="match status" value="1"/>
</dbReference>
<dbReference type="Pfam" id="PF00096">
    <property type="entry name" value="zf-C2H2"/>
    <property type="match status" value="3"/>
</dbReference>
<dbReference type="GO" id="GO:0003712">
    <property type="term" value="F:transcription coregulator activity"/>
    <property type="evidence" value="ECO:0007669"/>
    <property type="project" value="TreeGrafter"/>
</dbReference>
<evidence type="ECO:0000256" key="1">
    <source>
        <dbReference type="ARBA" id="ARBA00022723"/>
    </source>
</evidence>
<feature type="region of interest" description="Disordered" evidence="8">
    <location>
        <begin position="842"/>
        <end position="912"/>
    </location>
</feature>
<keyword evidence="4" id="KW-0862">Zinc</keyword>
<dbReference type="Gene3D" id="3.30.160.60">
    <property type="entry name" value="Classic Zinc Finger"/>
    <property type="match status" value="8"/>
</dbReference>
<feature type="compositionally biased region" description="Low complexity" evidence="8">
    <location>
        <begin position="924"/>
        <end position="939"/>
    </location>
</feature>
<dbReference type="GO" id="GO:0005634">
    <property type="term" value="C:nucleus"/>
    <property type="evidence" value="ECO:0007669"/>
    <property type="project" value="TreeGrafter"/>
</dbReference>
<evidence type="ECO:0000256" key="8">
    <source>
        <dbReference type="SAM" id="MobiDB-lite"/>
    </source>
</evidence>
<dbReference type="PROSITE" id="PS00028">
    <property type="entry name" value="ZINC_FINGER_C2H2_1"/>
    <property type="match status" value="10"/>
</dbReference>
<dbReference type="PANTHER" id="PTHR46179:SF26">
    <property type="entry name" value="ZINC FINGER PROTEIN 423 HOMOLOG"/>
    <property type="match status" value="1"/>
</dbReference>
<dbReference type="GO" id="GO:0006357">
    <property type="term" value="P:regulation of transcription by RNA polymerase II"/>
    <property type="evidence" value="ECO:0007669"/>
    <property type="project" value="TreeGrafter"/>
</dbReference>
<feature type="domain" description="C2H2-type" evidence="9">
    <location>
        <begin position="608"/>
        <end position="637"/>
    </location>
</feature>
<dbReference type="FunFam" id="3.30.160.60:FF:000032">
    <property type="entry name" value="Krueppel-like factor 4"/>
    <property type="match status" value="2"/>
</dbReference>
<name>A0A8B8CZI3_CRAVI</name>
<dbReference type="SMART" id="SM00355">
    <property type="entry name" value="ZnF_C2H2"/>
    <property type="match status" value="10"/>
</dbReference>
<reference evidence="10" key="1">
    <citation type="submission" date="2024-06" db="UniProtKB">
        <authorList>
            <consortium name="RefSeq"/>
        </authorList>
    </citation>
    <scope>NUCLEOTIDE SEQUENCE [LARGE SCALE GENOMIC DNA]</scope>
</reference>
<feature type="domain" description="C2H2-type" evidence="9">
    <location>
        <begin position="578"/>
        <end position="607"/>
    </location>
</feature>
<feature type="domain" description="C2H2-type" evidence="9">
    <location>
        <begin position="428"/>
        <end position="457"/>
    </location>
</feature>
<gene>
    <name evidence="11" type="primary">LOC111123270</name>
</gene>
<dbReference type="AlphaFoldDB" id="A0A8B8CZI3"/>
<evidence type="ECO:0000256" key="2">
    <source>
        <dbReference type="ARBA" id="ARBA00022737"/>
    </source>
</evidence>
<evidence type="ECO:0000259" key="9">
    <source>
        <dbReference type="PROSITE" id="PS50157"/>
    </source>
</evidence>
<dbReference type="SUPFAM" id="SSF57667">
    <property type="entry name" value="beta-beta-alpha zinc fingers"/>
    <property type="match status" value="5"/>
</dbReference>
<feature type="domain" description="C2H2-type" evidence="9">
    <location>
        <begin position="668"/>
        <end position="697"/>
    </location>
</feature>
<dbReference type="GO" id="GO:0008270">
    <property type="term" value="F:zinc ion binding"/>
    <property type="evidence" value="ECO:0007669"/>
    <property type="project" value="UniProtKB-KW"/>
</dbReference>
<evidence type="ECO:0000256" key="4">
    <source>
        <dbReference type="ARBA" id="ARBA00022833"/>
    </source>
</evidence>
<proteinExistence type="predicted"/>
<keyword evidence="6" id="KW-0804">Transcription</keyword>
<dbReference type="InterPro" id="IPR013087">
    <property type="entry name" value="Znf_C2H2_type"/>
</dbReference>
<dbReference type="InterPro" id="IPR051061">
    <property type="entry name" value="Zinc_finger_trans_reg"/>
</dbReference>
<organism evidence="10 11">
    <name type="scientific">Crassostrea virginica</name>
    <name type="common">Eastern oyster</name>
    <dbReference type="NCBI Taxonomy" id="6565"/>
    <lineage>
        <taxon>Eukaryota</taxon>
        <taxon>Metazoa</taxon>
        <taxon>Spiralia</taxon>
        <taxon>Lophotrochozoa</taxon>
        <taxon>Mollusca</taxon>
        <taxon>Bivalvia</taxon>
        <taxon>Autobranchia</taxon>
        <taxon>Pteriomorphia</taxon>
        <taxon>Ostreida</taxon>
        <taxon>Ostreoidea</taxon>
        <taxon>Ostreidae</taxon>
        <taxon>Crassostrea</taxon>
    </lineage>
</organism>
<feature type="domain" description="C2H2-type" evidence="9">
    <location>
        <begin position="638"/>
        <end position="667"/>
    </location>
</feature>
<feature type="compositionally biased region" description="Polar residues" evidence="8">
    <location>
        <begin position="940"/>
        <end position="949"/>
    </location>
</feature>
<dbReference type="KEGG" id="cvn:111123270"/>
<dbReference type="GeneID" id="111123270"/>
<feature type="domain" description="C2H2-type" evidence="9">
    <location>
        <begin position="458"/>
        <end position="487"/>
    </location>
</feature>
<evidence type="ECO:0000256" key="7">
    <source>
        <dbReference type="PROSITE-ProRule" id="PRU00042"/>
    </source>
</evidence>
<feature type="domain" description="C2H2-type" evidence="9">
    <location>
        <begin position="548"/>
        <end position="577"/>
    </location>
</feature>
<dbReference type="Proteomes" id="UP000694844">
    <property type="component" value="Chromosome 1"/>
</dbReference>
<evidence type="ECO:0000256" key="5">
    <source>
        <dbReference type="ARBA" id="ARBA00023015"/>
    </source>
</evidence>
<feature type="region of interest" description="Disordered" evidence="8">
    <location>
        <begin position="985"/>
        <end position="1006"/>
    </location>
</feature>
<keyword evidence="1" id="KW-0479">Metal-binding</keyword>
<accession>A0A8B8CZI3</accession>
<evidence type="ECO:0000313" key="10">
    <source>
        <dbReference type="Proteomes" id="UP000694844"/>
    </source>
</evidence>
<reference evidence="11" key="2">
    <citation type="submission" date="2025-08" db="UniProtKB">
        <authorList>
            <consortium name="RefSeq"/>
        </authorList>
    </citation>
    <scope>IDENTIFICATION</scope>
    <source>
        <tissue evidence="11">Whole sample</tissue>
    </source>
</reference>
<sequence length="1020" mass="111940">MSNEGGLVNIKHGGPQCSTHVPGLDVNIDLPDAFSIKNELLSEDQLVEHQKGIQNGDNLQFLSSPPDVDLDSYERAVVENNTEWLKSRCRNIEGIDFDIPTSGNDGIELFGSSLSDTTDLPLCAEGSVLPLETSSLLLGGTNGPLLSTASSGGLSGSCSTISSIFSQSHSSECSANISEKDVSIFEDKNNMLMTPQELESMPDRGLEFEASVGPKSSTTDIFVKSPTDITSSVSLLNSKTSQVTKLAQAVSAPNSAITVSNSKLNLVQIHQPLNVQTVTPTNLATGTLQIVQNQLIALQSNKTEGRGEKANPEIKFVPMQNTTPILVNTSQGQQLLHINSNQLQGNDSVTRLLSVNQLAKNVDNSPKPQPIQTGFLILPANPGGSTILTANSGEAGGQTIINVDNSATKPPMFLKNPPGGPHKWVYMYLCTHPGCDKIFRKLSKMRIHLMSHTGERPFKCSKPGCDWAFTTCYKLKRHEESHQGRKDFQCDYPDCGKRFATSYNLKSHKKSHEKPCEPCLEPGCTMKFPNRRQLNLHMKTHNGSEKKYKCPVDGCDKTFFSPHCMGSHPRTHQQDRDFRCNYEGCNKVYSTACRLKQHIRSHTGEKPFVCYYENCGWAFTTASKLRRHQFKHTGQRKWKCPVENCGRAFMRSEHLKGHMVTHSGKKPFACPVEGCSAKFVAKTSLKVHINRHENQKVEKIAYHCPIEGCMKKYFLKSKLREHMVQKHLSSLSSNGQVTQLDLEPLLGGEIQDIGMLPSNSDAKTVVQTVQINSTYPSGSQSEESLSQATEPKTTTAMLTIPVSDQMTIDPLEFITNPADSSGEIPQISQAVLNQLMSGLEKPEVATNQSTSSTSSMESPVVLENNSGSARTDYLSNHNLSNRARQRSKHLKEITSPVSKSQEVTEQENSEESLLTQASSVFMSSEGGSFSASSDSVTFSPPTDSLSTRGITFRDPETGVMYIQTQLLQDDPPSTVTDLYSDEQVLGSEMSDLTDNSSTSLDQSIQDTEFTGSTINFQDLQ</sequence>
<dbReference type="OrthoDB" id="6277246at2759"/>
<evidence type="ECO:0000256" key="6">
    <source>
        <dbReference type="ARBA" id="ARBA00023163"/>
    </source>
</evidence>
<feature type="region of interest" description="Disordered" evidence="8">
    <location>
        <begin position="924"/>
        <end position="951"/>
    </location>
</feature>
<keyword evidence="5" id="KW-0805">Transcription regulation</keyword>
<keyword evidence="10" id="KW-1185">Reference proteome</keyword>
<dbReference type="InterPro" id="IPR036236">
    <property type="entry name" value="Znf_C2H2_sf"/>
</dbReference>
<dbReference type="RefSeq" id="XP_022321223.1">
    <property type="nucleotide sequence ID" value="XM_022465515.1"/>
</dbReference>
<dbReference type="PROSITE" id="PS50157">
    <property type="entry name" value="ZINC_FINGER_C2H2_2"/>
    <property type="match status" value="9"/>
</dbReference>
<protein>
    <submittedName>
        <fullName evidence="11">Zinc finger X-linked protein ZXDB-like</fullName>
    </submittedName>
</protein>
<keyword evidence="3 7" id="KW-0863">Zinc-finger</keyword>
<keyword evidence="2" id="KW-0677">Repeat</keyword>
<feature type="compositionally biased region" description="Polar residues" evidence="8">
    <location>
        <begin position="863"/>
        <end position="882"/>
    </location>
</feature>
<feature type="compositionally biased region" description="Low complexity" evidence="8">
    <location>
        <begin position="990"/>
        <end position="1003"/>
    </location>
</feature>
<feature type="domain" description="C2H2-type" evidence="9">
    <location>
        <begin position="488"/>
        <end position="512"/>
    </location>
</feature>
<evidence type="ECO:0000313" key="11">
    <source>
        <dbReference type="RefSeq" id="XP_022321223.1"/>
    </source>
</evidence>